<dbReference type="Pfam" id="PF00270">
    <property type="entry name" value="DEAD"/>
    <property type="match status" value="1"/>
</dbReference>
<keyword evidence="4" id="KW-0614">Plasmid</keyword>
<keyword evidence="1" id="KW-0547">Nucleotide-binding</keyword>
<evidence type="ECO:0000256" key="1">
    <source>
        <dbReference type="ARBA" id="ARBA00022741"/>
    </source>
</evidence>
<feature type="domain" description="Helicase ATP-binding" evidence="3">
    <location>
        <begin position="104"/>
        <end position="415"/>
    </location>
</feature>
<keyword evidence="2" id="KW-0067">ATP-binding</keyword>
<dbReference type="Gene3D" id="3.40.50.300">
    <property type="entry name" value="P-loop containing nucleotide triphosphate hydrolases"/>
    <property type="match status" value="2"/>
</dbReference>
<proteinExistence type="predicted"/>
<evidence type="ECO:0000256" key="2">
    <source>
        <dbReference type="ARBA" id="ARBA00022840"/>
    </source>
</evidence>
<dbReference type="SMART" id="SM00490">
    <property type="entry name" value="HELICc"/>
    <property type="match status" value="1"/>
</dbReference>
<dbReference type="SUPFAM" id="SSF52540">
    <property type="entry name" value="P-loop containing nucleoside triphosphate hydrolases"/>
    <property type="match status" value="2"/>
</dbReference>
<reference evidence="4 5" key="1">
    <citation type="submission" date="2024-04" db="EMBL/GenBank/DDBJ databases">
        <title>Okeanomitos corallinicola gen. &amp; sp. nov. (Nostocales, Cyanobacteria), a new toxic marine heterocyst-forming cyanobacterium from a coral reef.</title>
        <authorList>
            <person name="Li H."/>
            <person name="Li R."/>
            <person name="Kang J."/>
            <person name="Hii K.S."/>
            <person name="Mohamed H.F."/>
            <person name="Xu X."/>
            <person name="Luo Z."/>
        </authorList>
    </citation>
    <scope>NUCLEOTIDE SEQUENCE [LARGE SCALE GENOMIC DNA]</scope>
    <source>
        <strain evidence="4 5">TIOX110</strain>
        <plasmid evidence="4 5">unnamed</plasmid>
    </source>
</reference>
<sequence length="1911" mass="217667">MIDPIGAFDKIRDNLILYIKTAFSTQFPEIEKERERHLLNPGVFYQEPWIEPLPSYQLSGKTINNLEVSDVPGFNEASLADFKSLAACGLVGDYPLYSHQVAMLRQALLGENVVVTAGTGSGKTESFLLPLFAYLAQESQTWKAPLTEPNYLNDWWKNKDWQNKCNPMVEKRRSFKRSYRVPQRNHETRDPAVRALILYPMNALVEDQLTRLRRALDSEQARDWFKSRRNGNRIYFGRYNGVTPVPGQEYKQNGKPNGKKIEELVKQMRNMQEAADAASQHIVKPDEEDVRFFFPRLDGSEMRCRWDMQDAPPDILITNYSMLSIMLMRDIDKNIFEKTREWLKKDGSIFHLIVDELHLYRGTAGTEVAYLIRLLLERLGLYPGHPQLRILASSASLEPNDPQSREFLSQFFGKEWHSEQIIPGHLQQVMAVESQDFLPSEPFIALARTAVGNQDFLPSESFIALARTPEVKNLYETCRQMLESESAAVAAKMINACTDAEKNRRAVSLKKFSQVLFGDNLTDENRNLAARGLLITRSLCENKFLPSFRLHWFFRNINGLWACTKPNYDCHGDESGKNRPVGKLFAENPPIVHQNYRVLELLYCEQCGTVFFGGNRLVLNNNEGWELLPTEPNIEGIPDRQAGSLLERRTYREYAIFWPLRDIHEDVPKDWNQPKRQGSGTEKAWWDKASLDTCSGRVTLGNPEIPGEQWVNGYVFHLRNTEPENQEFIRAQPSICPCCATDYSKRKTRQSSIRGFRTGFSRLSQLLSKEIFYQLPKDPKSRKLVVFSDSRENAASISNGIERTHYYDIVRGAIYDELKQLAIGQLYLLQDIQQHGQPCRTEAIEFSKQNPGFIEKFQKAVKNANKPVPENLDEDDLELYNNRQNQARNLINQIQETGNTRIIPLKVLFEGENEVPGVLIKRLAELGINPAGHDRDDQKYYYDDNQHHWTRFFDFESLSLKWQSDLSNAAKDKRTLLVSKVIFEVSDAFFSRLFYNFESAGLGYICLNLPQERLEELATQCNTSAAVFRDICNGCLRVIGDLYRYPKYRPDDWNSWNDAKARLKKYVNKCITHNNLSEKKLFQALWSAICEDGKHDHLKISPLHLWVRVAVANDPVWQCESCGRSHLYNAGGICTNCLGELPTLPNKNCTDLYERNYYAKETVNKRQPLRLHCEELTGQTDDQAERQRHFRNIMVNIGEQERDFIPVVDIIDILSVTTTMEVGIDIGSLMAVVMANMPPMRFNYQQRAGRAGRRGQAFAIVLTLCRGNSHDEFYYQHPEKITGDPPPVPFLSMSQVEIVQRLLAKECLRRAFIAADVRWWDSPIPPDSHGEFGKVQDWNHNESRREKVRTWLKTSSEVTEVVNALLIGVKNINANDFEIYAREHLFNKVNDCANNLELAGKGLAEILAEGGILPMYGMPSRVRDLYHNNPLKNSNLPTINRDLDLAITEFAPGAEKTKDKCIYTSIGFTAPLLPDSKHGLVPAENDPLSQRKWMLRCQRCQHTETSINKFEKLICPKCKATVEQGLRAFPWAVPLAFRTSLNPGADAKDEYEVLVTGAASVAESQLRQKFDVVVGTNTTKAFSASGRVFRVNDNNGQLFKGAVGKASFGRGDKLLEFQWINERFQNKPDGVKFKDPGETETLAIVAPKITGVLCIQPTSVPNGLCLDPIKADSAIKAAFYSAAFIIRAVASQELDIDPEELDISGLRQVELEITGEKVGEIVISDRLANGSGFTDWLSQHWQEILIEKILNTRNTFADAMMSAKHRHECDSSCYNCLQNYRNQNYHGLLDWRLGLNLLRALADKNFCCGLHGDFSAPDLENWLQTASTLRDAFCASFSSCSPQDMGGLPGFTVDDKTVIIAHPLWNLNNPIGLLTDAVANVVPDNRIHYINTFNLLRRPSWCYQSLVSSQT</sequence>
<dbReference type="Proteomes" id="UP001483337">
    <property type="component" value="Plasmid unnamed"/>
</dbReference>
<dbReference type="InterPro" id="IPR027417">
    <property type="entry name" value="P-loop_NTPase"/>
</dbReference>
<keyword evidence="4" id="KW-0347">Helicase</keyword>
<dbReference type="Pfam" id="PF00271">
    <property type="entry name" value="Helicase_C"/>
    <property type="match status" value="1"/>
</dbReference>
<name>A0ABZ2UY36_9CYAN</name>
<dbReference type="PANTHER" id="PTHR47957">
    <property type="entry name" value="ATP-DEPENDENT HELICASE HRQ1"/>
    <property type="match status" value="1"/>
</dbReference>
<keyword evidence="4" id="KW-0378">Hydrolase</keyword>
<dbReference type="SMART" id="SM00487">
    <property type="entry name" value="DEXDc"/>
    <property type="match status" value="1"/>
</dbReference>
<dbReference type="InterPro" id="IPR011545">
    <property type="entry name" value="DEAD/DEAH_box_helicase_dom"/>
</dbReference>
<geneLocation type="plasmid" evidence="4 5">
    <name>unnamed</name>
</geneLocation>
<organism evidence="4 5">
    <name type="scientific">Okeanomitos corallinicola TIOX110</name>
    <dbReference type="NCBI Taxonomy" id="3133117"/>
    <lineage>
        <taxon>Bacteria</taxon>
        <taxon>Bacillati</taxon>
        <taxon>Cyanobacteriota</taxon>
        <taxon>Cyanophyceae</taxon>
        <taxon>Nostocales</taxon>
        <taxon>Aphanizomenonaceae</taxon>
        <taxon>Okeanomitos</taxon>
    </lineage>
</organism>
<keyword evidence="5" id="KW-1185">Reference proteome</keyword>
<evidence type="ECO:0000313" key="4">
    <source>
        <dbReference type="EMBL" id="WZB90362.1"/>
    </source>
</evidence>
<dbReference type="RefSeq" id="WP_353933260.1">
    <property type="nucleotide sequence ID" value="NZ_CP150887.1"/>
</dbReference>
<evidence type="ECO:0000313" key="5">
    <source>
        <dbReference type="Proteomes" id="UP001483337"/>
    </source>
</evidence>
<dbReference type="EMBL" id="CP150887">
    <property type="protein sequence ID" value="WZB90362.1"/>
    <property type="molecule type" value="Genomic_DNA"/>
</dbReference>
<protein>
    <submittedName>
        <fullName evidence="4">DEAD/DEAH box helicase</fullName>
    </submittedName>
</protein>
<evidence type="ECO:0000259" key="3">
    <source>
        <dbReference type="PROSITE" id="PS51192"/>
    </source>
</evidence>
<dbReference type="InterPro" id="IPR001650">
    <property type="entry name" value="Helicase_C-like"/>
</dbReference>
<accession>A0ABZ2UY36</accession>
<dbReference type="PROSITE" id="PS51192">
    <property type="entry name" value="HELICASE_ATP_BIND_1"/>
    <property type="match status" value="1"/>
</dbReference>
<dbReference type="InterPro" id="IPR014001">
    <property type="entry name" value="Helicase_ATP-bd"/>
</dbReference>
<dbReference type="GO" id="GO:0004386">
    <property type="term" value="F:helicase activity"/>
    <property type="evidence" value="ECO:0007669"/>
    <property type="project" value="UniProtKB-KW"/>
</dbReference>
<dbReference type="PANTHER" id="PTHR47957:SF3">
    <property type="entry name" value="ATP-DEPENDENT HELICASE HRQ1"/>
    <property type="match status" value="1"/>
</dbReference>
<gene>
    <name evidence="4" type="ORF">WJM97_23205</name>
</gene>